<organism evidence="7 8">
    <name type="scientific">Ophiobolus disseminans</name>
    <dbReference type="NCBI Taxonomy" id="1469910"/>
    <lineage>
        <taxon>Eukaryota</taxon>
        <taxon>Fungi</taxon>
        <taxon>Dikarya</taxon>
        <taxon>Ascomycota</taxon>
        <taxon>Pezizomycotina</taxon>
        <taxon>Dothideomycetes</taxon>
        <taxon>Pleosporomycetidae</taxon>
        <taxon>Pleosporales</taxon>
        <taxon>Pleosporineae</taxon>
        <taxon>Phaeosphaeriaceae</taxon>
        <taxon>Ophiobolus</taxon>
    </lineage>
</organism>
<sequence>MLSIQHDSEHARHAVDETASLLESDRCNDDGGVVNNTIANTLSIPNRGATARQRSFNKARFIILIVLVIFIIDLAFCLISAPQTEIFEHIICEAYYESNSPLLTSTRSRWSEPSSGCIVDGVQSELATLKQVKETLDMIPSLILAVPYGILADTFGRKPIMLMSMIGIAAETLFDVLICWLPQVFKVRMIWGTPVLQVLGGGIAVTNSMLYTMVADYLEPTDR</sequence>
<evidence type="ECO:0000256" key="1">
    <source>
        <dbReference type="ARBA" id="ARBA00004141"/>
    </source>
</evidence>
<keyword evidence="4 5" id="KW-0472">Membrane</keyword>
<feature type="transmembrane region" description="Helical" evidence="5">
    <location>
        <begin position="162"/>
        <end position="183"/>
    </location>
</feature>
<dbReference type="GO" id="GO:0016020">
    <property type="term" value="C:membrane"/>
    <property type="evidence" value="ECO:0007669"/>
    <property type="project" value="UniProtKB-SubCell"/>
</dbReference>
<dbReference type="PANTHER" id="PTHR23507:SF1">
    <property type="entry name" value="FI18259P1-RELATED"/>
    <property type="match status" value="1"/>
</dbReference>
<dbReference type="Gene3D" id="1.20.1250.20">
    <property type="entry name" value="MFS general substrate transporter like domains"/>
    <property type="match status" value="1"/>
</dbReference>
<gene>
    <name evidence="7" type="ORF">CC86DRAFT_403446</name>
</gene>
<dbReference type="SUPFAM" id="SSF103473">
    <property type="entry name" value="MFS general substrate transporter"/>
    <property type="match status" value="1"/>
</dbReference>
<evidence type="ECO:0000313" key="8">
    <source>
        <dbReference type="Proteomes" id="UP000799424"/>
    </source>
</evidence>
<dbReference type="GO" id="GO:0022857">
    <property type="term" value="F:transmembrane transporter activity"/>
    <property type="evidence" value="ECO:0007669"/>
    <property type="project" value="InterPro"/>
</dbReference>
<dbReference type="Proteomes" id="UP000799424">
    <property type="component" value="Unassembled WGS sequence"/>
</dbReference>
<evidence type="ECO:0000313" key="7">
    <source>
        <dbReference type="EMBL" id="KAF2830131.1"/>
    </source>
</evidence>
<dbReference type="PANTHER" id="PTHR23507">
    <property type="entry name" value="ZGC:174356"/>
    <property type="match status" value="1"/>
</dbReference>
<dbReference type="AlphaFoldDB" id="A0A6A7AA03"/>
<proteinExistence type="predicted"/>
<keyword evidence="2 5" id="KW-0812">Transmembrane</keyword>
<protein>
    <recommendedName>
        <fullName evidence="6">Major facilitator superfamily (MFS) profile domain-containing protein</fullName>
    </recommendedName>
</protein>
<keyword evidence="3 5" id="KW-1133">Transmembrane helix</keyword>
<feature type="domain" description="Major facilitator superfamily (MFS) profile" evidence="6">
    <location>
        <begin position="61"/>
        <end position="223"/>
    </location>
</feature>
<evidence type="ECO:0000256" key="5">
    <source>
        <dbReference type="SAM" id="Phobius"/>
    </source>
</evidence>
<accession>A0A6A7AA03</accession>
<dbReference type="EMBL" id="MU006220">
    <property type="protein sequence ID" value="KAF2830131.1"/>
    <property type="molecule type" value="Genomic_DNA"/>
</dbReference>
<dbReference type="InterPro" id="IPR020846">
    <property type="entry name" value="MFS_dom"/>
</dbReference>
<dbReference type="PROSITE" id="PS50850">
    <property type="entry name" value="MFS"/>
    <property type="match status" value="1"/>
</dbReference>
<feature type="transmembrane region" description="Helical" evidence="5">
    <location>
        <begin position="61"/>
        <end position="81"/>
    </location>
</feature>
<evidence type="ECO:0000256" key="4">
    <source>
        <dbReference type="ARBA" id="ARBA00023136"/>
    </source>
</evidence>
<evidence type="ECO:0000256" key="3">
    <source>
        <dbReference type="ARBA" id="ARBA00022989"/>
    </source>
</evidence>
<evidence type="ECO:0000259" key="6">
    <source>
        <dbReference type="PROSITE" id="PS50850"/>
    </source>
</evidence>
<evidence type="ECO:0000256" key="2">
    <source>
        <dbReference type="ARBA" id="ARBA00022692"/>
    </source>
</evidence>
<name>A0A6A7AA03_9PLEO</name>
<comment type="subcellular location">
    <subcellularLocation>
        <location evidence="1">Membrane</location>
        <topology evidence="1">Multi-pass membrane protein</topology>
    </subcellularLocation>
</comment>
<reference evidence="7" key="1">
    <citation type="journal article" date="2020" name="Stud. Mycol.">
        <title>101 Dothideomycetes genomes: a test case for predicting lifestyles and emergence of pathogens.</title>
        <authorList>
            <person name="Haridas S."/>
            <person name="Albert R."/>
            <person name="Binder M."/>
            <person name="Bloem J."/>
            <person name="Labutti K."/>
            <person name="Salamov A."/>
            <person name="Andreopoulos B."/>
            <person name="Baker S."/>
            <person name="Barry K."/>
            <person name="Bills G."/>
            <person name="Bluhm B."/>
            <person name="Cannon C."/>
            <person name="Castanera R."/>
            <person name="Culley D."/>
            <person name="Daum C."/>
            <person name="Ezra D."/>
            <person name="Gonzalez J."/>
            <person name="Henrissat B."/>
            <person name="Kuo A."/>
            <person name="Liang C."/>
            <person name="Lipzen A."/>
            <person name="Lutzoni F."/>
            <person name="Magnuson J."/>
            <person name="Mondo S."/>
            <person name="Nolan M."/>
            <person name="Ohm R."/>
            <person name="Pangilinan J."/>
            <person name="Park H.-J."/>
            <person name="Ramirez L."/>
            <person name="Alfaro M."/>
            <person name="Sun H."/>
            <person name="Tritt A."/>
            <person name="Yoshinaga Y."/>
            <person name="Zwiers L.-H."/>
            <person name="Turgeon B."/>
            <person name="Goodwin S."/>
            <person name="Spatafora J."/>
            <person name="Crous P."/>
            <person name="Grigoriev I."/>
        </authorList>
    </citation>
    <scope>NUCLEOTIDE SEQUENCE</scope>
    <source>
        <strain evidence="7">CBS 113818</strain>
    </source>
</reference>
<dbReference type="InterPro" id="IPR036259">
    <property type="entry name" value="MFS_trans_sf"/>
</dbReference>
<dbReference type="OrthoDB" id="194139at2759"/>
<keyword evidence="8" id="KW-1185">Reference proteome</keyword>
<feature type="transmembrane region" description="Helical" evidence="5">
    <location>
        <begin position="195"/>
        <end position="218"/>
    </location>
</feature>